<keyword evidence="2" id="KW-1185">Reference proteome</keyword>
<evidence type="ECO:0000313" key="2">
    <source>
        <dbReference type="Proteomes" id="UP000045285"/>
    </source>
</evidence>
<name>A0A090DTZ5_MESPL</name>
<proteinExistence type="predicted"/>
<dbReference type="Proteomes" id="UP000045285">
    <property type="component" value="Unassembled WGS sequence"/>
</dbReference>
<protein>
    <submittedName>
        <fullName evidence="1">Uncharacterized protein</fullName>
    </submittedName>
</protein>
<accession>A0A090DTZ5</accession>
<gene>
    <name evidence="1" type="ORF">MPL3356_260044</name>
</gene>
<dbReference type="EMBL" id="CCMZ01000019">
    <property type="protein sequence ID" value="CDX18146.1"/>
    <property type="molecule type" value="Genomic_DNA"/>
</dbReference>
<sequence length="96" mass="10333">MCSKAGAVRGIAAVFFLRLNGIIPPGMGRLLQAWASVAAQGRQMKEASRNPAPPGSIASRASSLANMSHFVHKATQMAPFRAIVYGFRPFCRRAVF</sequence>
<reference evidence="2" key="1">
    <citation type="submission" date="2014-08" db="EMBL/GenBank/DDBJ databases">
        <authorList>
            <person name="Moulin L."/>
        </authorList>
    </citation>
    <scope>NUCLEOTIDE SEQUENCE [LARGE SCALE GENOMIC DNA]</scope>
</reference>
<evidence type="ECO:0000313" key="1">
    <source>
        <dbReference type="EMBL" id="CDX18146.1"/>
    </source>
</evidence>
<dbReference type="AlphaFoldDB" id="A0A090DTZ5"/>
<organism evidence="1 2">
    <name type="scientific">Mesorhizobium plurifarium</name>
    <dbReference type="NCBI Taxonomy" id="69974"/>
    <lineage>
        <taxon>Bacteria</taxon>
        <taxon>Pseudomonadati</taxon>
        <taxon>Pseudomonadota</taxon>
        <taxon>Alphaproteobacteria</taxon>
        <taxon>Hyphomicrobiales</taxon>
        <taxon>Phyllobacteriaceae</taxon>
        <taxon>Mesorhizobium</taxon>
    </lineage>
</organism>